<dbReference type="AlphaFoldDB" id="A0A8D2PZT2"/>
<accession>A0A8D2PZT2</accession>
<name>A0A8D2PZT2_VARKO</name>
<sequence length="135" mass="14620">MRPCFFPTITHVAEDHGLRNGNGTVDVAECMEFLFSAVAQDIVLLDGVQRLLLPFQLDDVGVRNHFLASPLDADALVLVSLGGDHDICLIQDKDSDLLGVNELELGAPVQDRAWRANDDLLGNLLAVNRASQGLS</sequence>
<dbReference type="OMA" id="TECCELF"/>
<protein>
    <submittedName>
        <fullName evidence="1">Uncharacterized protein</fullName>
    </submittedName>
</protein>
<evidence type="ECO:0000313" key="2">
    <source>
        <dbReference type="Proteomes" id="UP000694545"/>
    </source>
</evidence>
<dbReference type="Ensembl" id="ENSVKKT00000013889.1">
    <property type="protein sequence ID" value="ENSVKKP00000013563.1"/>
    <property type="gene ID" value="ENSVKKG00000009360.1"/>
</dbReference>
<evidence type="ECO:0000313" key="1">
    <source>
        <dbReference type="Ensembl" id="ENSVKKP00000013563.1"/>
    </source>
</evidence>
<reference evidence="1" key="2">
    <citation type="submission" date="2025-09" db="UniProtKB">
        <authorList>
            <consortium name="Ensembl"/>
        </authorList>
    </citation>
    <scope>IDENTIFICATION</scope>
</reference>
<organism evidence="1 2">
    <name type="scientific">Varanus komodoensis</name>
    <name type="common">Komodo dragon</name>
    <dbReference type="NCBI Taxonomy" id="61221"/>
    <lineage>
        <taxon>Eukaryota</taxon>
        <taxon>Metazoa</taxon>
        <taxon>Chordata</taxon>
        <taxon>Craniata</taxon>
        <taxon>Vertebrata</taxon>
        <taxon>Euteleostomi</taxon>
        <taxon>Lepidosauria</taxon>
        <taxon>Squamata</taxon>
        <taxon>Bifurcata</taxon>
        <taxon>Unidentata</taxon>
        <taxon>Episquamata</taxon>
        <taxon>Toxicofera</taxon>
        <taxon>Anguimorpha</taxon>
        <taxon>Paleoanguimorpha</taxon>
        <taxon>Varanoidea</taxon>
        <taxon>Varanidae</taxon>
        <taxon>Varanus</taxon>
    </lineage>
</organism>
<keyword evidence="2" id="KW-1185">Reference proteome</keyword>
<reference evidence="1" key="1">
    <citation type="submission" date="2025-08" db="UniProtKB">
        <authorList>
            <consortium name="Ensembl"/>
        </authorList>
    </citation>
    <scope>IDENTIFICATION</scope>
</reference>
<dbReference type="Proteomes" id="UP000694545">
    <property type="component" value="Unplaced"/>
</dbReference>
<proteinExistence type="predicted"/>